<accession>A0ABN9DK51</accession>
<evidence type="ECO:0000313" key="3">
    <source>
        <dbReference type="Proteomes" id="UP001162483"/>
    </source>
</evidence>
<feature type="transmembrane region" description="Helical" evidence="1">
    <location>
        <begin position="45"/>
        <end position="66"/>
    </location>
</feature>
<gene>
    <name evidence="2" type="ORF">SPARVUS_LOCUS7256151</name>
</gene>
<keyword evidence="1" id="KW-1133">Transmembrane helix</keyword>
<comment type="caution">
    <text evidence="2">The sequence shown here is derived from an EMBL/GenBank/DDBJ whole genome shotgun (WGS) entry which is preliminary data.</text>
</comment>
<proteinExistence type="predicted"/>
<organism evidence="2 3">
    <name type="scientific">Staurois parvus</name>
    <dbReference type="NCBI Taxonomy" id="386267"/>
    <lineage>
        <taxon>Eukaryota</taxon>
        <taxon>Metazoa</taxon>
        <taxon>Chordata</taxon>
        <taxon>Craniata</taxon>
        <taxon>Vertebrata</taxon>
        <taxon>Euteleostomi</taxon>
        <taxon>Amphibia</taxon>
        <taxon>Batrachia</taxon>
        <taxon>Anura</taxon>
        <taxon>Neobatrachia</taxon>
        <taxon>Ranoidea</taxon>
        <taxon>Ranidae</taxon>
        <taxon>Staurois</taxon>
    </lineage>
</organism>
<dbReference type="Proteomes" id="UP001162483">
    <property type="component" value="Unassembled WGS sequence"/>
</dbReference>
<keyword evidence="3" id="KW-1185">Reference proteome</keyword>
<protein>
    <submittedName>
        <fullName evidence="2">Uncharacterized protein</fullName>
    </submittedName>
</protein>
<name>A0ABN9DK51_9NEOB</name>
<keyword evidence="1" id="KW-0812">Transmembrane</keyword>
<sequence>MQVCSGHSDTGWELTATEIPMTTIQRSVLIKSTDTVLMTLGRKGLAFWVIKGLIVCCATCCCVFICCAEKYTATCPCWQERDLCCLYTGLSSVSSTWQLLGAGGESPAG</sequence>
<keyword evidence="1" id="KW-0472">Membrane</keyword>
<evidence type="ECO:0000313" key="2">
    <source>
        <dbReference type="EMBL" id="CAI9571547.1"/>
    </source>
</evidence>
<feature type="non-terminal residue" evidence="2">
    <location>
        <position position="109"/>
    </location>
</feature>
<reference evidence="2" key="1">
    <citation type="submission" date="2023-05" db="EMBL/GenBank/DDBJ databases">
        <authorList>
            <person name="Stuckert A."/>
        </authorList>
    </citation>
    <scope>NUCLEOTIDE SEQUENCE</scope>
</reference>
<evidence type="ECO:0000256" key="1">
    <source>
        <dbReference type="SAM" id="Phobius"/>
    </source>
</evidence>
<dbReference type="EMBL" id="CATNWA010014409">
    <property type="protein sequence ID" value="CAI9571547.1"/>
    <property type="molecule type" value="Genomic_DNA"/>
</dbReference>